<name>A0A0G0XHH6_9BACT</name>
<evidence type="ECO:0000256" key="1">
    <source>
        <dbReference type="SAM" id="Phobius"/>
    </source>
</evidence>
<dbReference type="Gene3D" id="1.20.20.10">
    <property type="entry name" value="F1F0 ATP synthase subunit C"/>
    <property type="match status" value="1"/>
</dbReference>
<gene>
    <name evidence="2" type="ORF">UU34_C0007G0025</name>
</gene>
<dbReference type="EMBL" id="LCAG01000007">
    <property type="protein sequence ID" value="KKR87122.1"/>
    <property type="molecule type" value="Genomic_DNA"/>
</dbReference>
<evidence type="ECO:0000313" key="2">
    <source>
        <dbReference type="EMBL" id="KKR87122.1"/>
    </source>
</evidence>
<reference evidence="2 3" key="1">
    <citation type="journal article" date="2015" name="Nature">
        <title>rRNA introns, odd ribosomes, and small enigmatic genomes across a large radiation of phyla.</title>
        <authorList>
            <person name="Brown C.T."/>
            <person name="Hug L.A."/>
            <person name="Thomas B.C."/>
            <person name="Sharon I."/>
            <person name="Castelle C.J."/>
            <person name="Singh A."/>
            <person name="Wilkins M.J."/>
            <person name="Williams K.H."/>
            <person name="Banfield J.F."/>
        </authorList>
    </citation>
    <scope>NUCLEOTIDE SEQUENCE [LARGE SCALE GENOMIC DNA]</scope>
</reference>
<dbReference type="InterPro" id="IPR038662">
    <property type="entry name" value="ATP_synth_F0_csu_sf"/>
</dbReference>
<feature type="transmembrane region" description="Helical" evidence="1">
    <location>
        <begin position="254"/>
        <end position="280"/>
    </location>
</feature>
<keyword evidence="1" id="KW-0472">Membrane</keyword>
<keyword evidence="1" id="KW-1133">Transmembrane helix</keyword>
<protein>
    <submittedName>
        <fullName evidence="2">Uncharacterized protein</fullName>
    </submittedName>
</protein>
<keyword evidence="1" id="KW-0812">Transmembrane</keyword>
<proteinExistence type="predicted"/>
<evidence type="ECO:0000313" key="3">
    <source>
        <dbReference type="Proteomes" id="UP000034854"/>
    </source>
</evidence>
<feature type="transmembrane region" description="Helical" evidence="1">
    <location>
        <begin position="212"/>
        <end position="233"/>
    </location>
</feature>
<organism evidence="2 3">
    <name type="scientific">Candidatus Curtissbacteria bacterium GW2011_GWA1_41_11</name>
    <dbReference type="NCBI Taxonomy" id="1618409"/>
    <lineage>
        <taxon>Bacteria</taxon>
        <taxon>Candidatus Curtissiibacteriota</taxon>
    </lineage>
</organism>
<comment type="caution">
    <text evidence="2">The sequence shown here is derived from an EMBL/GenBank/DDBJ whole genome shotgun (WGS) entry which is preliminary data.</text>
</comment>
<accession>A0A0G0XHH6</accession>
<dbReference type="AlphaFoldDB" id="A0A0G0XHH6"/>
<sequence>MVVLIFGAFSHTLRVMPKFKFFQSLLLTFIFLAITGVVWGAEVDIASLYNISDKDAVDGDILIWNDTGLARTNIPYEPHIFGVLQNSSLLIFKKIDQNGTPVARLGTSEVNVTNINGEIKQGDYITTSAVSGKGQKATINGYVLGIAAAPLTSTAGAKITFEGKEYSSGKIPVDLKIEFAEVNRSRSAASLFDTFNIALFQNIKDPSKFAEVFRYLAAGLVIILSFAFGFFTFSRSIPKSIEAIGRNPLARGTIIFSIGLNIAFTLVTGSIGVVAAVLIMRL</sequence>
<dbReference type="Proteomes" id="UP000034854">
    <property type="component" value="Unassembled WGS sequence"/>
</dbReference>